<dbReference type="HOGENOM" id="CLU_1198440_0_0_7"/>
<feature type="coiled-coil region" evidence="2">
    <location>
        <begin position="118"/>
        <end position="152"/>
    </location>
</feature>
<dbReference type="OrthoDB" id="9779630at2"/>
<dbReference type="KEGG" id="hoh:Hoch_5084"/>
<evidence type="ECO:0000313" key="3">
    <source>
        <dbReference type="EMBL" id="ACY17572.1"/>
    </source>
</evidence>
<dbReference type="AlphaFoldDB" id="D0LVL1"/>
<comment type="similarity">
    <text evidence="1">Belongs to the PspA/Vipp/IM30 family.</text>
</comment>
<accession>D0LVL1</accession>
<dbReference type="PANTHER" id="PTHR31088">
    <property type="entry name" value="MEMBRANE-ASSOCIATED PROTEIN VIPP1, CHLOROPLASTIC"/>
    <property type="match status" value="1"/>
</dbReference>
<dbReference type="PANTHER" id="PTHR31088:SF6">
    <property type="entry name" value="PHAGE SHOCK PROTEIN A"/>
    <property type="match status" value="1"/>
</dbReference>
<keyword evidence="4" id="KW-1185">Reference proteome</keyword>
<evidence type="ECO:0000313" key="4">
    <source>
        <dbReference type="Proteomes" id="UP000001880"/>
    </source>
</evidence>
<sequence>MAGFWNRMSNLWRGFVSIWVADVEKKHPEIAYENAINSMVEKYVKLKQATAAIIRRRDDVAARLKSRSKELQQIDADLQTAVATNQEDLGMVLIQKKESLVAEISELKGELEGSVRDADSAKASLMQVQSEIQKLKAEKENMMAKMASAQVKVRIQEQLEGLSVDAEVKALDNVRGHIKETIAEANLGEELAESDIDARLRKLRNASGDVTAKSEWEKLKQAAAANAQKTM</sequence>
<keyword evidence="2" id="KW-0175">Coiled coil</keyword>
<dbReference type="RefSeq" id="WP_012830164.1">
    <property type="nucleotide sequence ID" value="NC_013440.1"/>
</dbReference>
<dbReference type="EMBL" id="CP001804">
    <property type="protein sequence ID" value="ACY17572.1"/>
    <property type="molecule type" value="Genomic_DNA"/>
</dbReference>
<evidence type="ECO:0000256" key="2">
    <source>
        <dbReference type="SAM" id="Coils"/>
    </source>
</evidence>
<proteinExistence type="inferred from homology"/>
<dbReference type="InterPro" id="IPR007157">
    <property type="entry name" value="PspA_VIPP1"/>
</dbReference>
<organism evidence="3 4">
    <name type="scientific">Haliangium ochraceum (strain DSM 14365 / JCM 11303 / SMP-2)</name>
    <dbReference type="NCBI Taxonomy" id="502025"/>
    <lineage>
        <taxon>Bacteria</taxon>
        <taxon>Pseudomonadati</taxon>
        <taxon>Myxococcota</taxon>
        <taxon>Polyangia</taxon>
        <taxon>Haliangiales</taxon>
        <taxon>Kofleriaceae</taxon>
        <taxon>Haliangium</taxon>
    </lineage>
</organism>
<reference evidence="3 4" key="1">
    <citation type="journal article" date="2010" name="Stand. Genomic Sci.">
        <title>Complete genome sequence of Haliangium ochraceum type strain (SMP-2).</title>
        <authorList>
            <consortium name="US DOE Joint Genome Institute (JGI-PGF)"/>
            <person name="Ivanova N."/>
            <person name="Daum C."/>
            <person name="Lang E."/>
            <person name="Abt B."/>
            <person name="Kopitz M."/>
            <person name="Saunders E."/>
            <person name="Lapidus A."/>
            <person name="Lucas S."/>
            <person name="Glavina Del Rio T."/>
            <person name="Nolan M."/>
            <person name="Tice H."/>
            <person name="Copeland A."/>
            <person name="Cheng J.F."/>
            <person name="Chen F."/>
            <person name="Bruce D."/>
            <person name="Goodwin L."/>
            <person name="Pitluck S."/>
            <person name="Mavromatis K."/>
            <person name="Pati A."/>
            <person name="Mikhailova N."/>
            <person name="Chen A."/>
            <person name="Palaniappan K."/>
            <person name="Land M."/>
            <person name="Hauser L."/>
            <person name="Chang Y.J."/>
            <person name="Jeffries C.D."/>
            <person name="Detter J.C."/>
            <person name="Brettin T."/>
            <person name="Rohde M."/>
            <person name="Goker M."/>
            <person name="Bristow J."/>
            <person name="Markowitz V."/>
            <person name="Eisen J.A."/>
            <person name="Hugenholtz P."/>
            <person name="Kyrpides N.C."/>
            <person name="Klenk H.P."/>
        </authorList>
    </citation>
    <scope>NUCLEOTIDE SEQUENCE [LARGE SCALE GENOMIC DNA]</scope>
    <source>
        <strain evidence="4">DSM 14365 / CIP 107738 / JCM 11303 / AJ 13395 / SMP-2</strain>
    </source>
</reference>
<evidence type="ECO:0000256" key="1">
    <source>
        <dbReference type="ARBA" id="ARBA00043985"/>
    </source>
</evidence>
<name>D0LVL1_HALO1</name>
<dbReference type="STRING" id="502025.Hoch_5084"/>
<protein>
    <submittedName>
        <fullName evidence="3">Phage shock protein A, PspA</fullName>
    </submittedName>
</protein>
<gene>
    <name evidence="3" type="ordered locus">Hoch_5084</name>
</gene>
<dbReference type="eggNOG" id="COG1842">
    <property type="taxonomic scope" value="Bacteria"/>
</dbReference>
<dbReference type="Proteomes" id="UP000001880">
    <property type="component" value="Chromosome"/>
</dbReference>
<dbReference type="Pfam" id="PF04012">
    <property type="entry name" value="PspA_IM30"/>
    <property type="match status" value="1"/>
</dbReference>